<dbReference type="GeneID" id="41589973"/>
<dbReference type="RefSeq" id="WP_148690967.1">
    <property type="nucleotide sequence ID" value="NZ_CP020477.1"/>
</dbReference>
<dbReference type="SUPFAM" id="SSF55031">
    <property type="entry name" value="Bacterial exopeptidase dimerisation domain"/>
    <property type="match status" value="1"/>
</dbReference>
<comment type="similarity">
    <text evidence="4">Belongs to the peptidase M20A family.</text>
</comment>
<dbReference type="InterPro" id="IPR010182">
    <property type="entry name" value="ArgE/DapE"/>
</dbReference>
<dbReference type="Gene3D" id="3.40.630.10">
    <property type="entry name" value="Zn peptidases"/>
    <property type="match status" value="1"/>
</dbReference>
<dbReference type="GO" id="GO:0046872">
    <property type="term" value="F:metal ion binding"/>
    <property type="evidence" value="ECO:0007669"/>
    <property type="project" value="UniProtKB-KW"/>
</dbReference>
<evidence type="ECO:0000256" key="3">
    <source>
        <dbReference type="ARBA" id="ARBA00005130"/>
    </source>
</evidence>
<dbReference type="PROSITE" id="PS00758">
    <property type="entry name" value="ARGE_DAPE_CPG2_1"/>
    <property type="match status" value="1"/>
</dbReference>
<evidence type="ECO:0000256" key="10">
    <source>
        <dbReference type="ARBA" id="ARBA00023285"/>
    </source>
</evidence>
<evidence type="ECO:0000256" key="2">
    <source>
        <dbReference type="ARBA" id="ARBA00001947"/>
    </source>
</evidence>
<evidence type="ECO:0000256" key="9">
    <source>
        <dbReference type="ARBA" id="ARBA00022833"/>
    </source>
</evidence>
<name>A0A1W6JY85_9CREN</name>
<dbReference type="InterPro" id="IPR002933">
    <property type="entry name" value="Peptidase_M20"/>
</dbReference>
<dbReference type="STRING" id="282676.B6F84_03590"/>
<evidence type="ECO:0000313" key="13">
    <source>
        <dbReference type="EMBL" id="ARM75205.1"/>
    </source>
</evidence>
<dbReference type="GO" id="GO:0009089">
    <property type="term" value="P:lysine biosynthetic process via diaminopimelate"/>
    <property type="evidence" value="ECO:0007669"/>
    <property type="project" value="UniProtKB-UniPathway"/>
</dbReference>
<evidence type="ECO:0000256" key="11">
    <source>
        <dbReference type="ARBA" id="ARBA00051301"/>
    </source>
</evidence>
<evidence type="ECO:0000313" key="14">
    <source>
        <dbReference type="Proteomes" id="UP000193404"/>
    </source>
</evidence>
<evidence type="ECO:0000256" key="4">
    <source>
        <dbReference type="ARBA" id="ARBA00006247"/>
    </source>
</evidence>
<dbReference type="InterPro" id="IPR001261">
    <property type="entry name" value="ArgE/DapE_CS"/>
</dbReference>
<evidence type="ECO:0000256" key="1">
    <source>
        <dbReference type="ARBA" id="ARBA00001941"/>
    </source>
</evidence>
<gene>
    <name evidence="13" type="ORF">B6F84_03590</name>
</gene>
<keyword evidence="9" id="KW-0862">Zinc</keyword>
<comment type="catalytic activity">
    <reaction evidence="11">
        <text>N-succinyl-(2S,6S)-2,6-diaminopimelate + H2O = (2S,6S)-2,6-diaminopimelate + succinate</text>
        <dbReference type="Rhea" id="RHEA:22608"/>
        <dbReference type="ChEBI" id="CHEBI:15377"/>
        <dbReference type="ChEBI" id="CHEBI:30031"/>
        <dbReference type="ChEBI" id="CHEBI:57609"/>
        <dbReference type="ChEBI" id="CHEBI:58087"/>
        <dbReference type="EC" id="3.5.1.18"/>
    </reaction>
</comment>
<dbReference type="UniPathway" id="UPA00034">
    <property type="reaction ID" value="UER00021"/>
</dbReference>
<dbReference type="PANTHER" id="PTHR43808">
    <property type="entry name" value="ACETYLORNITHINE DEACETYLASE"/>
    <property type="match status" value="1"/>
</dbReference>
<dbReference type="KEGG" id="aman:B6F84_03590"/>
<dbReference type="OrthoDB" id="24854at2157"/>
<dbReference type="Pfam" id="PF07687">
    <property type="entry name" value="M20_dimer"/>
    <property type="match status" value="1"/>
</dbReference>
<keyword evidence="8" id="KW-0378">Hydrolase</keyword>
<comment type="cofactor">
    <cofactor evidence="2">
        <name>Zn(2+)</name>
        <dbReference type="ChEBI" id="CHEBI:29105"/>
    </cofactor>
</comment>
<comment type="pathway">
    <text evidence="3">Amino-acid biosynthesis; L-lysine biosynthesis via DAP pathway; LL-2,6-diaminopimelate from (S)-tetrahydrodipicolinate (succinylase route): step 3/3.</text>
</comment>
<dbReference type="PANTHER" id="PTHR43808:SF32">
    <property type="entry name" value="ARGE_DAPE-RELATED DEACYLASE"/>
    <property type="match status" value="1"/>
</dbReference>
<dbReference type="SUPFAM" id="SSF53187">
    <property type="entry name" value="Zn-dependent exopeptidases"/>
    <property type="match status" value="1"/>
</dbReference>
<dbReference type="Proteomes" id="UP000193404">
    <property type="component" value="Chromosome"/>
</dbReference>
<keyword evidence="14" id="KW-1185">Reference proteome</keyword>
<evidence type="ECO:0000256" key="8">
    <source>
        <dbReference type="ARBA" id="ARBA00022801"/>
    </source>
</evidence>
<dbReference type="InterPro" id="IPR036264">
    <property type="entry name" value="Bact_exopeptidase_dim_dom"/>
</dbReference>
<dbReference type="EC" id="3.5.1.18" evidence="5"/>
<reference evidence="13 14" key="1">
    <citation type="submission" date="2017-03" db="EMBL/GenBank/DDBJ databases">
        <title>Sulfur activation and transportation mechanism of thermophilic Archaea Acidianus manzaensis YN-25.</title>
        <authorList>
            <person name="Ma Y."/>
            <person name="Yang Y."/>
            <person name="Xia J."/>
        </authorList>
    </citation>
    <scope>NUCLEOTIDE SEQUENCE [LARGE SCALE GENOMIC DNA]</scope>
    <source>
        <strain evidence="13 14">YN-25</strain>
    </source>
</reference>
<evidence type="ECO:0000256" key="5">
    <source>
        <dbReference type="ARBA" id="ARBA00011921"/>
    </source>
</evidence>
<dbReference type="AlphaFoldDB" id="A0A1W6JY85"/>
<sequence length="365" mass="40975">MLEELTKKLISFKTYDQQNLQDCAIFIKEFLIENGFSANIKEYDSGYPVVISESNKKESKKILLNGHFDVVPPGEGWDFDPFTPREAEGKIYGRGSTDMKGGLAMLMQLYIELADKLDYSLIFTAVSDEETGGFHGSKHLAEEYSPSLVIIGEPTGWSRVNIGEKGLFQIKIIEKGKTAHGSTPSLGENAIIKLVDDLASLETIQEYPIKIPKEIINAINEMRNINPIIYNDLKRISYNPGRINGGIKVNVVPDYAEAEVDIRIPPGISIDEVKQLISELVEGEVQVINSSDANYSILPDSMHFEKQIILAYATDGRYFRLKGIPTIVYGPGELNMLHARNEFVRIEDLKKSYEILKNNLLKLKL</sequence>
<evidence type="ECO:0000256" key="7">
    <source>
        <dbReference type="ARBA" id="ARBA00022723"/>
    </source>
</evidence>
<dbReference type="EMBL" id="CP020477">
    <property type="protein sequence ID" value="ARM75205.1"/>
    <property type="molecule type" value="Genomic_DNA"/>
</dbReference>
<feature type="domain" description="Peptidase M20 dimerisation" evidence="12">
    <location>
        <begin position="162"/>
        <end position="282"/>
    </location>
</feature>
<dbReference type="GO" id="GO:0009014">
    <property type="term" value="F:succinyl-diaminopimelate desuccinylase activity"/>
    <property type="evidence" value="ECO:0007669"/>
    <property type="project" value="UniProtKB-EC"/>
</dbReference>
<dbReference type="NCBIfam" id="TIGR01910">
    <property type="entry name" value="DapE-ArgE"/>
    <property type="match status" value="1"/>
</dbReference>
<comment type="cofactor">
    <cofactor evidence="1">
        <name>Co(2+)</name>
        <dbReference type="ChEBI" id="CHEBI:48828"/>
    </cofactor>
</comment>
<dbReference type="Gene3D" id="3.30.70.360">
    <property type="match status" value="1"/>
</dbReference>
<protein>
    <recommendedName>
        <fullName evidence="6">Probable succinyl-diaminopimelate desuccinylase</fullName>
        <ecNumber evidence="5">3.5.1.18</ecNumber>
    </recommendedName>
</protein>
<proteinExistence type="inferred from homology"/>
<organism evidence="13 14">
    <name type="scientific">Acidianus manzaensis</name>
    <dbReference type="NCBI Taxonomy" id="282676"/>
    <lineage>
        <taxon>Archaea</taxon>
        <taxon>Thermoproteota</taxon>
        <taxon>Thermoprotei</taxon>
        <taxon>Sulfolobales</taxon>
        <taxon>Sulfolobaceae</taxon>
        <taxon>Acidianus</taxon>
    </lineage>
</organism>
<dbReference type="InterPro" id="IPR011650">
    <property type="entry name" value="Peptidase_M20_dimer"/>
</dbReference>
<evidence type="ECO:0000256" key="6">
    <source>
        <dbReference type="ARBA" id="ARBA00016853"/>
    </source>
</evidence>
<accession>A0A1W6JY85</accession>
<dbReference type="Pfam" id="PF01546">
    <property type="entry name" value="Peptidase_M20"/>
    <property type="match status" value="1"/>
</dbReference>
<dbReference type="PROSITE" id="PS00759">
    <property type="entry name" value="ARGE_DAPE_CPG2_2"/>
    <property type="match status" value="1"/>
</dbReference>
<evidence type="ECO:0000259" key="12">
    <source>
        <dbReference type="Pfam" id="PF07687"/>
    </source>
</evidence>
<keyword evidence="10" id="KW-0170">Cobalt</keyword>
<keyword evidence="7" id="KW-0479">Metal-binding</keyword>
<dbReference type="InterPro" id="IPR050072">
    <property type="entry name" value="Peptidase_M20A"/>
</dbReference>